<sequence>MKNFRKLKFLMKIILLMNIAFYICCLRPSDKSAGNDYSILLTLIGYSLYSVQQGPCGKFVTAVSDPQNLNFVPYITAGVNYIGSIVYLENVKSNNQLFLCSNVSVSFFQTANFSTRLGNNCVNRISNSPKVNDIFGKAVQVGNCLSYPILKEGSFTLSIFVEGESYPNNGQVYLQ</sequence>
<comment type="caution">
    <text evidence="1">The sequence shown here is derived from an EMBL/GenBank/DDBJ whole genome shotgun (WGS) entry which is preliminary data.</text>
</comment>
<dbReference type="Proteomes" id="UP000189337">
    <property type="component" value="Unassembled WGS sequence"/>
</dbReference>
<evidence type="ECO:0000313" key="2">
    <source>
        <dbReference type="Proteomes" id="UP000189337"/>
    </source>
</evidence>
<dbReference type="EMBL" id="MTSU01000010">
    <property type="protein sequence ID" value="ONF92612.1"/>
    <property type="molecule type" value="Genomic_DNA"/>
</dbReference>
<organism evidence="1 2">
    <name type="scientific">Leptospira santarosai</name>
    <dbReference type="NCBI Taxonomy" id="28183"/>
    <lineage>
        <taxon>Bacteria</taxon>
        <taxon>Pseudomonadati</taxon>
        <taxon>Spirochaetota</taxon>
        <taxon>Spirochaetia</taxon>
        <taxon>Leptospirales</taxon>
        <taxon>Leptospiraceae</taxon>
        <taxon>Leptospira</taxon>
    </lineage>
</organism>
<gene>
    <name evidence="1" type="ORF">BWD14_11825</name>
</gene>
<name>A0AB73N115_9LEPT</name>
<accession>A0AB73N115</accession>
<protein>
    <recommendedName>
        <fullName evidence="3">Lipoprotein</fullName>
    </recommendedName>
</protein>
<evidence type="ECO:0000313" key="1">
    <source>
        <dbReference type="EMBL" id="ONF92612.1"/>
    </source>
</evidence>
<proteinExistence type="predicted"/>
<dbReference type="AlphaFoldDB" id="A0AB73N115"/>
<evidence type="ECO:0008006" key="3">
    <source>
        <dbReference type="Google" id="ProtNLM"/>
    </source>
</evidence>
<reference evidence="1 2" key="1">
    <citation type="submission" date="2017-01" db="EMBL/GenBank/DDBJ databases">
        <title>Comparative genomic analysis of Brazilian Leptospira santarosai.</title>
        <authorList>
            <person name="Moreno L.Z."/>
            <person name="Miraglia F."/>
            <person name="Kremer F.S."/>
            <person name="Eslabao M.R."/>
            <person name="Lilenbaum W."/>
            <person name="Dellagostin O.A."/>
            <person name="Moreno A.M."/>
        </authorList>
    </citation>
    <scope>NUCLEOTIDE SEQUENCE [LARGE SCALE GENOMIC DNA]</scope>
    <source>
        <strain evidence="1 2">M52/8-19</strain>
    </source>
</reference>